<reference evidence="2 3" key="1">
    <citation type="submission" date="2013-01" db="EMBL/GenBank/DDBJ databases">
        <authorList>
            <person name="Harkins D.M."/>
            <person name="Durkin A.S."/>
            <person name="Brinkac L.M."/>
            <person name="Haft D.H."/>
            <person name="Selengut J.D."/>
            <person name="Sanka R."/>
            <person name="DePew J."/>
            <person name="Purushe J."/>
            <person name="Galloway R.L."/>
            <person name="Vinetz J.M."/>
            <person name="Sutton G.G."/>
            <person name="Nierman W.C."/>
            <person name="Fouts D.E."/>
        </authorList>
    </citation>
    <scope>NUCLEOTIDE SEQUENCE [LARGE SCALE GENOMIC DNA]</scope>
    <source>
        <strain evidence="2 3">Nikolaevo</strain>
    </source>
</reference>
<gene>
    <name evidence="2" type="ORF">LEP1GSC008_2873</name>
</gene>
<proteinExistence type="predicted"/>
<sequence length="39" mass="4828">MAAYGRPDSLRFSYAKLALYLVLKRFLLYSRMFFNFFFY</sequence>
<keyword evidence="1" id="KW-0472">Membrane</keyword>
<keyword evidence="1" id="KW-0812">Transmembrane</keyword>
<protein>
    <submittedName>
        <fullName evidence="2">Uncharacterized protein</fullName>
    </submittedName>
</protein>
<feature type="transmembrane region" description="Helical" evidence="1">
    <location>
        <begin position="17"/>
        <end position="38"/>
    </location>
</feature>
<evidence type="ECO:0000256" key="1">
    <source>
        <dbReference type="SAM" id="Phobius"/>
    </source>
</evidence>
<keyword evidence="1" id="KW-1133">Transmembrane helix</keyword>
<dbReference type="Proteomes" id="UP000011980">
    <property type="component" value="Unassembled WGS sequence"/>
</dbReference>
<dbReference type="EMBL" id="ANCE01000108">
    <property type="protein sequence ID" value="EMK24174.1"/>
    <property type="molecule type" value="Genomic_DNA"/>
</dbReference>
<evidence type="ECO:0000313" key="3">
    <source>
        <dbReference type="Proteomes" id="UP000011980"/>
    </source>
</evidence>
<dbReference type="AlphaFoldDB" id="M6FDP9"/>
<comment type="caution">
    <text evidence="2">The sequence shown here is derived from an EMBL/GenBank/DDBJ whole genome shotgun (WGS) entry which is preliminary data.</text>
</comment>
<name>M6FDP9_9LEPT</name>
<accession>M6FDP9</accession>
<evidence type="ECO:0000313" key="2">
    <source>
        <dbReference type="EMBL" id="EMK24174.1"/>
    </source>
</evidence>
<dbReference type="PATRIC" id="fig|1240687.3.peg.2302"/>
<organism evidence="2 3">
    <name type="scientific">Leptospira kirschneri serovar Bulgarica str. Nikolaevo</name>
    <dbReference type="NCBI Taxonomy" id="1240687"/>
    <lineage>
        <taxon>Bacteria</taxon>
        <taxon>Pseudomonadati</taxon>
        <taxon>Spirochaetota</taxon>
        <taxon>Spirochaetia</taxon>
        <taxon>Leptospirales</taxon>
        <taxon>Leptospiraceae</taxon>
        <taxon>Leptospira</taxon>
    </lineage>
</organism>